<name>A0A7M7N3I5_STRPU</name>
<dbReference type="KEGG" id="spu:581293"/>
<evidence type="ECO:0000256" key="3">
    <source>
        <dbReference type="ARBA" id="ARBA00022679"/>
    </source>
</evidence>
<evidence type="ECO:0000313" key="12">
    <source>
        <dbReference type="Proteomes" id="UP000007110"/>
    </source>
</evidence>
<reference evidence="12" key="1">
    <citation type="submission" date="2015-02" db="EMBL/GenBank/DDBJ databases">
        <title>Genome sequencing for Strongylocentrotus purpuratus.</title>
        <authorList>
            <person name="Murali S."/>
            <person name="Liu Y."/>
            <person name="Vee V."/>
            <person name="English A."/>
            <person name="Wang M."/>
            <person name="Skinner E."/>
            <person name="Han Y."/>
            <person name="Muzny D.M."/>
            <person name="Worley K.C."/>
            <person name="Gibbs R.A."/>
        </authorList>
    </citation>
    <scope>NUCLEOTIDE SEQUENCE</scope>
</reference>
<dbReference type="RefSeq" id="XP_030830435.1">
    <property type="nucleotide sequence ID" value="XM_030974575.1"/>
</dbReference>
<dbReference type="NCBIfam" id="NF000658">
    <property type="entry name" value="PRK00029.1"/>
    <property type="match status" value="1"/>
</dbReference>
<keyword evidence="12" id="KW-1185">Reference proteome</keyword>
<comment type="cofactor">
    <cofactor evidence="1">
        <name>Mg(2+)</name>
        <dbReference type="ChEBI" id="CHEBI:18420"/>
    </cofactor>
</comment>
<dbReference type="PANTHER" id="PTHR12153:SF18">
    <property type="entry name" value="SELENOPROTEIN O"/>
    <property type="match status" value="1"/>
</dbReference>
<organism evidence="11 12">
    <name type="scientific">Strongylocentrotus purpuratus</name>
    <name type="common">Purple sea urchin</name>
    <dbReference type="NCBI Taxonomy" id="7668"/>
    <lineage>
        <taxon>Eukaryota</taxon>
        <taxon>Metazoa</taxon>
        <taxon>Echinodermata</taxon>
        <taxon>Eleutherozoa</taxon>
        <taxon>Echinozoa</taxon>
        <taxon>Echinoidea</taxon>
        <taxon>Euechinoidea</taxon>
        <taxon>Echinacea</taxon>
        <taxon>Camarodonta</taxon>
        <taxon>Echinidea</taxon>
        <taxon>Strongylocentrotidae</taxon>
        <taxon>Strongylocentrotus</taxon>
    </lineage>
</organism>
<evidence type="ECO:0000256" key="9">
    <source>
        <dbReference type="ARBA" id="ARBA00031547"/>
    </source>
</evidence>
<sequence length="606" mass="69787">MKRYLITVVSILLLCSIKCCSNQKVRHQNCNKQVYFESTDQFCLKEDELFELELEAEEHNHLEPGAIYNQNKQKSLNSLFSSVSQWRFPSKHQLFETFPIDPIKENYVRQVQNVIFSQVLPTPLRYKAKLVAYSEDVLTGLLDLHPSVTETEPFVAFVAGNTFLDGSIPLAHRYGGHQFGGWSGQLGDGRAHLLGEYINRNGERWELQLKGSGKTPYSRRGDGRAVLRSSVREFLGSEAMFYLGVSTSRALSLVVSEDPIWRDQFYDGNPRQEKAAVVLRLAPSWFRIGSLEILAKNREIDLLRSLVDFIIKHHFKEIDSEDDDRYLAFYSEIINKTAYMIAKWQSIGFAHGVMNTDNFSLLSITIDYGPFGFLDAYDPQYIPNTSDDEGRYSYEKQPEVGLFNMRKLADALAPLLTLPQRKQLPIITSGYVDIYKARFMELFRKKLGLIGAEEQDEYIVAMLLQMMEDTHSDFTTTFRQLGVISMAMLRSSTQDAATKLWALTDLSRHEMFQEWARMYAERQEALDEEEDLRRRARMNAVNPNYILRNWMAQAAIEDAGRGDFTTVKDLLKILKRPFENQPEADERGYANRPPHWARDIRVSCSS</sequence>
<dbReference type="AlphaFoldDB" id="A0A7M7N3I5"/>
<dbReference type="InterPro" id="IPR003846">
    <property type="entry name" value="SelO"/>
</dbReference>
<dbReference type="Proteomes" id="UP000007110">
    <property type="component" value="Unassembled WGS sequence"/>
</dbReference>
<keyword evidence="7" id="KW-0067">ATP-binding</keyword>
<keyword evidence="6" id="KW-0547">Nucleotide-binding</keyword>
<dbReference type="GO" id="GO:0005524">
    <property type="term" value="F:ATP binding"/>
    <property type="evidence" value="ECO:0007669"/>
    <property type="project" value="UniProtKB-KW"/>
</dbReference>
<evidence type="ECO:0000256" key="5">
    <source>
        <dbReference type="ARBA" id="ARBA00022723"/>
    </source>
</evidence>
<evidence type="ECO:0000256" key="7">
    <source>
        <dbReference type="ARBA" id="ARBA00022840"/>
    </source>
</evidence>
<keyword evidence="4" id="KW-0548">Nucleotidyltransferase</keyword>
<evidence type="ECO:0000256" key="6">
    <source>
        <dbReference type="ARBA" id="ARBA00022741"/>
    </source>
</evidence>
<feature type="signal peptide" evidence="10">
    <location>
        <begin position="1"/>
        <end position="22"/>
    </location>
</feature>
<evidence type="ECO:0000256" key="10">
    <source>
        <dbReference type="SAM" id="SignalP"/>
    </source>
</evidence>
<dbReference type="OrthoDB" id="10254721at2759"/>
<dbReference type="OMA" id="YHGYQFG"/>
<protein>
    <recommendedName>
        <fullName evidence="9">Selenoprotein O</fullName>
    </recommendedName>
</protein>
<comment type="similarity">
    <text evidence="2">Belongs to the SELO family.</text>
</comment>
<dbReference type="EnsemblMetazoa" id="XM_030974575">
    <property type="protein sequence ID" value="XP_030830435"/>
    <property type="gene ID" value="LOC581293"/>
</dbReference>
<accession>A0A7M7N3I5</accession>
<dbReference type="InParanoid" id="A0A7M7N3I5"/>
<dbReference type="Pfam" id="PF02696">
    <property type="entry name" value="SelO"/>
    <property type="match status" value="1"/>
</dbReference>
<keyword evidence="10" id="KW-0732">Signal</keyword>
<evidence type="ECO:0000256" key="8">
    <source>
        <dbReference type="ARBA" id="ARBA00022842"/>
    </source>
</evidence>
<evidence type="ECO:0000256" key="2">
    <source>
        <dbReference type="ARBA" id="ARBA00009747"/>
    </source>
</evidence>
<evidence type="ECO:0000256" key="4">
    <source>
        <dbReference type="ARBA" id="ARBA00022695"/>
    </source>
</evidence>
<dbReference type="GO" id="GO:0046872">
    <property type="term" value="F:metal ion binding"/>
    <property type="evidence" value="ECO:0007669"/>
    <property type="project" value="UniProtKB-KW"/>
</dbReference>
<dbReference type="HAMAP" id="MF_00692">
    <property type="entry name" value="SelO"/>
    <property type="match status" value="1"/>
</dbReference>
<proteinExistence type="inferred from homology"/>
<reference evidence="11" key="2">
    <citation type="submission" date="2021-01" db="UniProtKB">
        <authorList>
            <consortium name="EnsemblMetazoa"/>
        </authorList>
    </citation>
    <scope>IDENTIFICATION</scope>
</reference>
<dbReference type="GeneID" id="581293"/>
<dbReference type="PANTHER" id="PTHR12153">
    <property type="entry name" value="SELENOPROTEIN O"/>
    <property type="match status" value="1"/>
</dbReference>
<evidence type="ECO:0000313" key="11">
    <source>
        <dbReference type="EnsemblMetazoa" id="XP_030830435"/>
    </source>
</evidence>
<keyword evidence="5" id="KW-0479">Metal-binding</keyword>
<feature type="chain" id="PRO_5029549218" description="Selenoprotein O" evidence="10">
    <location>
        <begin position="23"/>
        <end position="606"/>
    </location>
</feature>
<keyword evidence="8" id="KW-0460">Magnesium</keyword>
<evidence type="ECO:0000256" key="1">
    <source>
        <dbReference type="ARBA" id="ARBA00001946"/>
    </source>
</evidence>
<keyword evidence="3" id="KW-0808">Transferase</keyword>
<dbReference type="GO" id="GO:0016779">
    <property type="term" value="F:nucleotidyltransferase activity"/>
    <property type="evidence" value="ECO:0007669"/>
    <property type="project" value="UniProtKB-KW"/>
</dbReference>